<dbReference type="PANTHER" id="PTHR38445">
    <property type="entry name" value="HTH-TYPE TRANSCRIPTIONAL REPRESSOR YTRA"/>
    <property type="match status" value="1"/>
</dbReference>
<dbReference type="PANTHER" id="PTHR38445:SF6">
    <property type="entry name" value="GNTR-FAMILY TRANSCRIPTIONAL REGULATOR"/>
    <property type="match status" value="1"/>
</dbReference>
<dbReference type="InterPro" id="IPR000524">
    <property type="entry name" value="Tscrpt_reg_HTH_GntR"/>
</dbReference>
<dbReference type="GO" id="GO:0003700">
    <property type="term" value="F:DNA-binding transcription factor activity"/>
    <property type="evidence" value="ECO:0007669"/>
    <property type="project" value="InterPro"/>
</dbReference>
<dbReference type="Pfam" id="PF00392">
    <property type="entry name" value="GntR"/>
    <property type="match status" value="1"/>
</dbReference>
<gene>
    <name evidence="5" type="ORF">PRVXT_000609</name>
</gene>
<dbReference type="EMBL" id="CP158367">
    <property type="protein sequence ID" value="XBX75476.1"/>
    <property type="molecule type" value="Genomic_DNA"/>
</dbReference>
<organism evidence="5">
    <name type="scientific">Proteinivorax tanatarense</name>
    <dbReference type="NCBI Taxonomy" id="1260629"/>
    <lineage>
        <taxon>Bacteria</taxon>
        <taxon>Bacillati</taxon>
        <taxon>Bacillota</taxon>
        <taxon>Clostridia</taxon>
        <taxon>Eubacteriales</taxon>
        <taxon>Proteinivoracaceae</taxon>
        <taxon>Proteinivorax</taxon>
    </lineage>
</organism>
<protein>
    <submittedName>
        <fullName evidence="5">GntR family transcriptional regulator</fullName>
    </submittedName>
</protein>
<keyword evidence="2" id="KW-0238">DNA-binding</keyword>
<dbReference type="RefSeq" id="WP_350344220.1">
    <property type="nucleotide sequence ID" value="NZ_CP158367.1"/>
</dbReference>
<dbReference type="InterPro" id="IPR036390">
    <property type="entry name" value="WH_DNA-bd_sf"/>
</dbReference>
<evidence type="ECO:0000256" key="3">
    <source>
        <dbReference type="ARBA" id="ARBA00023163"/>
    </source>
</evidence>
<proteinExistence type="predicted"/>
<sequence length="120" mass="14120">MDFDNSKPIYLQIIDHVKKEIIKEELKVGEKMPSQREMAQKLKVNPNTVQRAYREMESMNLIETYRGQGTFIIREQGLIKRLKAEMAEEILDNFLREMLSLGISKDEIIDFISKTEGERK</sequence>
<keyword evidence="1" id="KW-0805">Transcription regulation</keyword>
<reference evidence="5" key="2">
    <citation type="submission" date="2024-06" db="EMBL/GenBank/DDBJ databases">
        <authorList>
            <person name="Petrova K.O."/>
            <person name="Toshchakov S.V."/>
            <person name="Boltjanskaja Y.V."/>
            <person name="Kevbrin V."/>
        </authorList>
    </citation>
    <scope>NUCLEOTIDE SEQUENCE</scope>
    <source>
        <strain evidence="5">Z-910T</strain>
    </source>
</reference>
<evidence type="ECO:0000256" key="2">
    <source>
        <dbReference type="ARBA" id="ARBA00023125"/>
    </source>
</evidence>
<dbReference type="GO" id="GO:0003677">
    <property type="term" value="F:DNA binding"/>
    <property type="evidence" value="ECO:0007669"/>
    <property type="project" value="UniProtKB-KW"/>
</dbReference>
<name>A0AAU7VMU3_9FIRM</name>
<evidence type="ECO:0000256" key="1">
    <source>
        <dbReference type="ARBA" id="ARBA00023015"/>
    </source>
</evidence>
<evidence type="ECO:0000259" key="4">
    <source>
        <dbReference type="PROSITE" id="PS50949"/>
    </source>
</evidence>
<dbReference type="AlphaFoldDB" id="A0AAU7VMU3"/>
<evidence type="ECO:0000313" key="5">
    <source>
        <dbReference type="EMBL" id="XBX75476.1"/>
    </source>
</evidence>
<dbReference type="SMART" id="SM00345">
    <property type="entry name" value="HTH_GNTR"/>
    <property type="match status" value="1"/>
</dbReference>
<dbReference type="Gene3D" id="1.10.10.10">
    <property type="entry name" value="Winged helix-like DNA-binding domain superfamily/Winged helix DNA-binding domain"/>
    <property type="match status" value="1"/>
</dbReference>
<feature type="domain" description="HTH gntR-type" evidence="4">
    <location>
        <begin position="7"/>
        <end position="75"/>
    </location>
</feature>
<accession>A0AAU7VMU3</accession>
<keyword evidence="3" id="KW-0804">Transcription</keyword>
<dbReference type="InterPro" id="IPR036388">
    <property type="entry name" value="WH-like_DNA-bd_sf"/>
</dbReference>
<dbReference type="PROSITE" id="PS50949">
    <property type="entry name" value="HTH_GNTR"/>
    <property type="match status" value="1"/>
</dbReference>
<reference evidence="5" key="1">
    <citation type="journal article" date="2013" name="Extremophiles">
        <title>Proteinivorax tanatarense gen. nov., sp. nov., an anaerobic, haloalkaliphilic, proteolytic bacterium isolated from a decaying algal bloom, and proposal of Proteinivoraceae fam. nov.</title>
        <authorList>
            <person name="Kevbrin V."/>
            <person name="Boltyanskaya Y."/>
            <person name="Zhilina T."/>
            <person name="Kolganova T."/>
            <person name="Lavrentjeva E."/>
            <person name="Kuznetsov B."/>
        </authorList>
    </citation>
    <scope>NUCLEOTIDE SEQUENCE</scope>
    <source>
        <strain evidence="5">Z-910T</strain>
    </source>
</reference>
<dbReference type="SUPFAM" id="SSF46785">
    <property type="entry name" value="Winged helix' DNA-binding domain"/>
    <property type="match status" value="1"/>
</dbReference>
<dbReference type="CDD" id="cd07377">
    <property type="entry name" value="WHTH_GntR"/>
    <property type="match status" value="1"/>
</dbReference>